<evidence type="ECO:0000256" key="6">
    <source>
        <dbReference type="HAMAP-Rule" id="MF_00013"/>
    </source>
</evidence>
<comment type="caution">
    <text evidence="12">The sequence shown here is derived from an EMBL/GenBank/DDBJ whole genome shotgun (WGS) entry which is preliminary data.</text>
</comment>
<dbReference type="GO" id="GO:0005737">
    <property type="term" value="C:cytoplasm"/>
    <property type="evidence" value="ECO:0007669"/>
    <property type="project" value="UniProtKB-SubCell"/>
</dbReference>
<dbReference type="EC" id="2.3.1.181" evidence="6 7"/>
<evidence type="ECO:0000256" key="1">
    <source>
        <dbReference type="ARBA" id="ARBA00004821"/>
    </source>
</evidence>
<dbReference type="NCBIfam" id="TIGR00214">
    <property type="entry name" value="lipB"/>
    <property type="match status" value="1"/>
</dbReference>
<dbReference type="UniPathway" id="UPA00538">
    <property type="reaction ID" value="UER00592"/>
</dbReference>
<comment type="function">
    <text evidence="5 6 7">Catalyzes the transfer of endogenously produced octanoic acid from octanoyl-acyl-carrier-protein onto the lipoyl domains of lipoate-dependent enzymes. Lipoyl-ACP can also act as a substrate although octanoyl-ACP is likely to be the physiological substrate.</text>
</comment>
<reference evidence="12 13" key="1">
    <citation type="submission" date="2018-10" db="EMBL/GenBank/DDBJ databases">
        <authorList>
            <person name="Chen W.-M."/>
        </authorList>
    </citation>
    <scope>NUCLEOTIDE SEQUENCE [LARGE SCALE GENOMIC DNA]</scope>
    <source>
        <strain evidence="12 13">H-5</strain>
    </source>
</reference>
<comment type="similarity">
    <text evidence="6 7">Belongs to the LipB family.</text>
</comment>
<keyword evidence="3 6" id="KW-0808">Transferase</keyword>
<dbReference type="PROSITE" id="PS51733">
    <property type="entry name" value="BPL_LPL_CATALYTIC"/>
    <property type="match status" value="1"/>
</dbReference>
<evidence type="ECO:0000256" key="4">
    <source>
        <dbReference type="ARBA" id="ARBA00023315"/>
    </source>
</evidence>
<feature type="active site" description="Acyl-thioester intermediate" evidence="6 8">
    <location>
        <position position="167"/>
    </location>
</feature>
<dbReference type="HAMAP" id="MF_00013">
    <property type="entry name" value="LipB"/>
    <property type="match status" value="1"/>
</dbReference>
<dbReference type="Gene3D" id="3.30.930.10">
    <property type="entry name" value="Bira Bifunctional Protein, Domain 2"/>
    <property type="match status" value="1"/>
</dbReference>
<evidence type="ECO:0000313" key="13">
    <source>
        <dbReference type="Proteomes" id="UP000275137"/>
    </source>
</evidence>
<evidence type="ECO:0000256" key="9">
    <source>
        <dbReference type="PIRSR" id="PIRSR016262-2"/>
    </source>
</evidence>
<evidence type="ECO:0000256" key="8">
    <source>
        <dbReference type="PIRSR" id="PIRSR016262-1"/>
    </source>
</evidence>
<feature type="binding site" evidence="6 9">
    <location>
        <begin position="136"/>
        <end position="138"/>
    </location>
    <ligand>
        <name>substrate</name>
    </ligand>
</feature>
<accession>A0A3N0UVB0</accession>
<dbReference type="PIRSF" id="PIRSF016262">
    <property type="entry name" value="LPLase"/>
    <property type="match status" value="1"/>
</dbReference>
<dbReference type="GO" id="GO:0033819">
    <property type="term" value="F:lipoyl(octanoyl) transferase activity"/>
    <property type="evidence" value="ECO:0007669"/>
    <property type="project" value="UniProtKB-EC"/>
</dbReference>
<sequence length="212" mass="23433">MLTPLLRRLGRSDYLATWQAMQAFTAARDASTPDELWLTEHPPVYTLGLNRKDARPPSRQDIPLLEVDRGGKITYHGPGQVVIYLLIDLQRRGLTVRQLVSCMEQAVIALLSQYGISAQARSDAPGVYVQDSKIASLGLRVKQQRCYHGLALNVAMDLAPFAAIDPCGYRGLQVTQLSQLGVQQPVDQVAEQLLSLLTAQFEQYADQKAIST</sequence>
<comment type="subcellular location">
    <subcellularLocation>
        <location evidence="6">Cytoplasm</location>
    </subcellularLocation>
</comment>
<dbReference type="PANTHER" id="PTHR10993">
    <property type="entry name" value="OCTANOYLTRANSFERASE"/>
    <property type="match status" value="1"/>
</dbReference>
<keyword evidence="4 6" id="KW-0012">Acyltransferase</keyword>
<evidence type="ECO:0000256" key="3">
    <source>
        <dbReference type="ARBA" id="ARBA00022679"/>
    </source>
</evidence>
<evidence type="ECO:0000256" key="10">
    <source>
        <dbReference type="PIRSR" id="PIRSR016262-3"/>
    </source>
</evidence>
<evidence type="ECO:0000313" key="12">
    <source>
        <dbReference type="EMBL" id="ROH84148.1"/>
    </source>
</evidence>
<dbReference type="AlphaFoldDB" id="A0A3N0UVB0"/>
<gene>
    <name evidence="6 12" type="primary">lipB</name>
    <name evidence="12" type="ORF">ED236_11700</name>
</gene>
<dbReference type="Pfam" id="PF21948">
    <property type="entry name" value="LplA-B_cat"/>
    <property type="match status" value="1"/>
</dbReference>
<dbReference type="EMBL" id="RJVP01000008">
    <property type="protein sequence ID" value="ROH84148.1"/>
    <property type="molecule type" value="Genomic_DNA"/>
</dbReference>
<dbReference type="InterPro" id="IPR004143">
    <property type="entry name" value="BPL_LPL_catalytic"/>
</dbReference>
<dbReference type="CDD" id="cd16444">
    <property type="entry name" value="LipB"/>
    <property type="match status" value="1"/>
</dbReference>
<dbReference type="InterPro" id="IPR020605">
    <property type="entry name" value="Octanoyltransferase_CS"/>
</dbReference>
<dbReference type="Proteomes" id="UP000275137">
    <property type="component" value="Unassembled WGS sequence"/>
</dbReference>
<keyword evidence="2 6" id="KW-0963">Cytoplasm</keyword>
<dbReference type="GO" id="GO:0009249">
    <property type="term" value="P:protein lipoylation"/>
    <property type="evidence" value="ECO:0007669"/>
    <property type="project" value="InterPro"/>
</dbReference>
<evidence type="ECO:0000256" key="5">
    <source>
        <dbReference type="ARBA" id="ARBA00024732"/>
    </source>
</evidence>
<comment type="miscellaneous">
    <text evidence="6">In the reaction, the free carboxyl group of octanoic acid is attached via an amide linkage to the epsilon-amino group of a specific lysine residue of lipoyl domains of lipoate-dependent enzymes.</text>
</comment>
<dbReference type="FunFam" id="3.30.930.10:FF:000020">
    <property type="entry name" value="Octanoyltransferase"/>
    <property type="match status" value="1"/>
</dbReference>
<evidence type="ECO:0000256" key="7">
    <source>
        <dbReference type="PIRNR" id="PIRNR016262"/>
    </source>
</evidence>
<evidence type="ECO:0000256" key="2">
    <source>
        <dbReference type="ARBA" id="ARBA00022490"/>
    </source>
</evidence>
<comment type="catalytic activity">
    <reaction evidence="6 7">
        <text>octanoyl-[ACP] + L-lysyl-[protein] = N(6)-octanoyl-L-lysyl-[protein] + holo-[ACP] + H(+)</text>
        <dbReference type="Rhea" id="RHEA:17665"/>
        <dbReference type="Rhea" id="RHEA-COMP:9636"/>
        <dbReference type="Rhea" id="RHEA-COMP:9685"/>
        <dbReference type="Rhea" id="RHEA-COMP:9752"/>
        <dbReference type="Rhea" id="RHEA-COMP:9928"/>
        <dbReference type="ChEBI" id="CHEBI:15378"/>
        <dbReference type="ChEBI" id="CHEBI:29969"/>
        <dbReference type="ChEBI" id="CHEBI:64479"/>
        <dbReference type="ChEBI" id="CHEBI:78463"/>
        <dbReference type="ChEBI" id="CHEBI:78809"/>
        <dbReference type="EC" id="2.3.1.181"/>
    </reaction>
</comment>
<feature type="binding site" evidence="6 9">
    <location>
        <begin position="69"/>
        <end position="76"/>
    </location>
    <ligand>
        <name>substrate</name>
    </ligand>
</feature>
<organism evidence="12 13">
    <name type="scientific">Pseudomethylobacillus aquaticus</name>
    <dbReference type="NCBI Taxonomy" id="2676064"/>
    <lineage>
        <taxon>Bacteria</taxon>
        <taxon>Pseudomonadati</taxon>
        <taxon>Pseudomonadota</taxon>
        <taxon>Betaproteobacteria</taxon>
        <taxon>Nitrosomonadales</taxon>
        <taxon>Methylophilaceae</taxon>
        <taxon>Pseudomethylobacillus</taxon>
    </lineage>
</organism>
<dbReference type="InterPro" id="IPR000544">
    <property type="entry name" value="Octanoyltransferase"/>
</dbReference>
<dbReference type="PROSITE" id="PS01313">
    <property type="entry name" value="LIPB"/>
    <property type="match status" value="1"/>
</dbReference>
<comment type="pathway">
    <text evidence="1 6 7">Protein modification; protein lipoylation via endogenous pathway; protein N(6)-(lipoyl)lysine from octanoyl-[acyl-carrier-protein]: step 1/2.</text>
</comment>
<feature type="domain" description="BPL/LPL catalytic" evidence="11">
    <location>
        <begin position="30"/>
        <end position="205"/>
    </location>
</feature>
<dbReference type="SUPFAM" id="SSF55681">
    <property type="entry name" value="Class II aaRS and biotin synthetases"/>
    <property type="match status" value="1"/>
</dbReference>
<keyword evidence="13" id="KW-1185">Reference proteome</keyword>
<dbReference type="InterPro" id="IPR045864">
    <property type="entry name" value="aa-tRNA-synth_II/BPL/LPL"/>
</dbReference>
<dbReference type="RefSeq" id="WP_123238262.1">
    <property type="nucleotide sequence ID" value="NZ_RJVP01000008.1"/>
</dbReference>
<protein>
    <recommendedName>
        <fullName evidence="6 7">Octanoyltransferase</fullName>
        <ecNumber evidence="6 7">2.3.1.181</ecNumber>
    </recommendedName>
    <alternativeName>
        <fullName evidence="6">Lipoate-protein ligase B</fullName>
    </alternativeName>
    <alternativeName>
        <fullName evidence="6">Lipoyl/octanoyl transferase</fullName>
    </alternativeName>
    <alternativeName>
        <fullName evidence="6">Octanoyl-[acyl-carrier-protein]-protein N-octanoyltransferase</fullName>
    </alternativeName>
</protein>
<feature type="site" description="Lowers pKa of active site Cys" evidence="6 10">
    <location>
        <position position="133"/>
    </location>
</feature>
<evidence type="ECO:0000259" key="11">
    <source>
        <dbReference type="PROSITE" id="PS51733"/>
    </source>
</evidence>
<proteinExistence type="inferred from homology"/>
<dbReference type="NCBIfam" id="NF010922">
    <property type="entry name" value="PRK14342.1"/>
    <property type="match status" value="1"/>
</dbReference>
<feature type="binding site" evidence="6 9">
    <location>
        <begin position="149"/>
        <end position="151"/>
    </location>
    <ligand>
        <name>substrate</name>
    </ligand>
</feature>
<name>A0A3N0UVB0_9PROT</name>
<dbReference type="PANTHER" id="PTHR10993:SF7">
    <property type="entry name" value="LIPOYLTRANSFERASE 2, MITOCHONDRIAL-RELATED"/>
    <property type="match status" value="1"/>
</dbReference>